<dbReference type="EMBL" id="CAXIEN010000303">
    <property type="protein sequence ID" value="CAL1292301.1"/>
    <property type="molecule type" value="Genomic_DNA"/>
</dbReference>
<proteinExistence type="predicted"/>
<feature type="compositionally biased region" description="Pro residues" evidence="1">
    <location>
        <begin position="35"/>
        <end position="63"/>
    </location>
</feature>
<protein>
    <submittedName>
        <fullName evidence="3">Uncharacterized protein</fullName>
    </submittedName>
</protein>
<dbReference type="Proteomes" id="UP001497382">
    <property type="component" value="Unassembled WGS sequence"/>
</dbReference>
<feature type="signal peptide" evidence="2">
    <location>
        <begin position="1"/>
        <end position="19"/>
    </location>
</feature>
<dbReference type="AlphaFoldDB" id="A0AAV2B7W2"/>
<name>A0AAV2B7W2_9ARAC</name>
<accession>A0AAV2B7W2</accession>
<evidence type="ECO:0000256" key="1">
    <source>
        <dbReference type="SAM" id="MobiDB-lite"/>
    </source>
</evidence>
<comment type="caution">
    <text evidence="3">The sequence shown here is derived from an EMBL/GenBank/DDBJ whole genome shotgun (WGS) entry which is preliminary data.</text>
</comment>
<feature type="compositionally biased region" description="Acidic residues" evidence="1">
    <location>
        <begin position="145"/>
        <end position="157"/>
    </location>
</feature>
<feature type="chain" id="PRO_5043898127" evidence="2">
    <location>
        <begin position="20"/>
        <end position="157"/>
    </location>
</feature>
<sequence>MNTFITVALICSLAASVIAHHRGGGPGGWRGGPPHGGPGGPPHGGPGGPPHGGPGGPRGPPPNMYDMLPACKTLAESMRAKHRELHDSGEIGPGNCQDGDHKVCMQRDMETVRCAVSEQPEQACIDEMMAFIQGDVCNGERGEDGGDSVDSTDEDSP</sequence>
<keyword evidence="4" id="KW-1185">Reference proteome</keyword>
<keyword evidence="2" id="KW-0732">Signal</keyword>
<evidence type="ECO:0000313" key="3">
    <source>
        <dbReference type="EMBL" id="CAL1292301.1"/>
    </source>
</evidence>
<gene>
    <name evidence="3" type="ORF">LARSCL_LOCUS17583</name>
</gene>
<reference evidence="3 4" key="1">
    <citation type="submission" date="2024-04" db="EMBL/GenBank/DDBJ databases">
        <authorList>
            <person name="Rising A."/>
            <person name="Reimegard J."/>
            <person name="Sonavane S."/>
            <person name="Akerstrom W."/>
            <person name="Nylinder S."/>
            <person name="Hedman E."/>
            <person name="Kallberg Y."/>
        </authorList>
    </citation>
    <scope>NUCLEOTIDE SEQUENCE [LARGE SCALE GENOMIC DNA]</scope>
</reference>
<evidence type="ECO:0000313" key="4">
    <source>
        <dbReference type="Proteomes" id="UP001497382"/>
    </source>
</evidence>
<feature type="compositionally biased region" description="Gly residues" evidence="1">
    <location>
        <begin position="24"/>
        <end position="34"/>
    </location>
</feature>
<feature type="region of interest" description="Disordered" evidence="1">
    <location>
        <begin position="136"/>
        <end position="157"/>
    </location>
</feature>
<evidence type="ECO:0000256" key="2">
    <source>
        <dbReference type="SAM" id="SignalP"/>
    </source>
</evidence>
<organism evidence="3 4">
    <name type="scientific">Larinioides sclopetarius</name>
    <dbReference type="NCBI Taxonomy" id="280406"/>
    <lineage>
        <taxon>Eukaryota</taxon>
        <taxon>Metazoa</taxon>
        <taxon>Ecdysozoa</taxon>
        <taxon>Arthropoda</taxon>
        <taxon>Chelicerata</taxon>
        <taxon>Arachnida</taxon>
        <taxon>Araneae</taxon>
        <taxon>Araneomorphae</taxon>
        <taxon>Entelegynae</taxon>
        <taxon>Araneoidea</taxon>
        <taxon>Araneidae</taxon>
        <taxon>Larinioides</taxon>
    </lineage>
</organism>
<feature type="region of interest" description="Disordered" evidence="1">
    <location>
        <begin position="24"/>
        <end position="68"/>
    </location>
</feature>